<dbReference type="Pfam" id="PF22624">
    <property type="entry name" value="AASDHPPT_N"/>
    <property type="match status" value="1"/>
</dbReference>
<evidence type="ECO:0000313" key="5">
    <source>
        <dbReference type="EMBL" id="GLS25221.1"/>
    </source>
</evidence>
<comment type="similarity">
    <text evidence="1">Belongs to the P-Pant transferase superfamily. Gsp/Sfp/HetI/AcpT family.</text>
</comment>
<comment type="caution">
    <text evidence="5">The sequence shown here is derived from an EMBL/GenBank/DDBJ whole genome shotgun (WGS) entry which is preliminary data.</text>
</comment>
<protein>
    <recommendedName>
        <fullName evidence="7">4'-phosphopantetheinyl transferase superfamily protein</fullName>
    </recommendedName>
</protein>
<dbReference type="Pfam" id="PF01648">
    <property type="entry name" value="ACPS"/>
    <property type="match status" value="1"/>
</dbReference>
<evidence type="ECO:0008006" key="7">
    <source>
        <dbReference type="Google" id="ProtNLM"/>
    </source>
</evidence>
<dbReference type="InterPro" id="IPR008278">
    <property type="entry name" value="4-PPantetheinyl_Trfase_dom"/>
</dbReference>
<dbReference type="PANTHER" id="PTHR12215">
    <property type="entry name" value="PHOSPHOPANTETHEINE TRANSFERASE"/>
    <property type="match status" value="1"/>
</dbReference>
<keyword evidence="6" id="KW-1185">Reference proteome</keyword>
<evidence type="ECO:0000259" key="3">
    <source>
        <dbReference type="Pfam" id="PF01648"/>
    </source>
</evidence>
<feature type="domain" description="4'-phosphopantetheinyl transferase N-terminal" evidence="4">
    <location>
        <begin position="36"/>
        <end position="112"/>
    </location>
</feature>
<name>A0AA37WMJ1_9GAMM</name>
<dbReference type="SUPFAM" id="SSF56214">
    <property type="entry name" value="4'-phosphopantetheinyl transferase"/>
    <property type="match status" value="2"/>
</dbReference>
<dbReference type="EMBL" id="BSPD01000027">
    <property type="protein sequence ID" value="GLS25221.1"/>
    <property type="molecule type" value="Genomic_DNA"/>
</dbReference>
<keyword evidence="2" id="KW-0808">Transferase</keyword>
<dbReference type="RefSeq" id="WP_232594515.1">
    <property type="nucleotide sequence ID" value="NZ_BSPD01000027.1"/>
</dbReference>
<evidence type="ECO:0000259" key="4">
    <source>
        <dbReference type="Pfam" id="PF22624"/>
    </source>
</evidence>
<dbReference type="GO" id="GO:0008897">
    <property type="term" value="F:holo-[acyl-carrier-protein] synthase activity"/>
    <property type="evidence" value="ECO:0007669"/>
    <property type="project" value="InterPro"/>
</dbReference>
<dbReference type="PANTHER" id="PTHR12215:SF10">
    <property type="entry name" value="L-AMINOADIPATE-SEMIALDEHYDE DEHYDROGENASE-PHOSPHOPANTETHEINYL TRANSFERASE"/>
    <property type="match status" value="1"/>
</dbReference>
<organism evidence="5 6">
    <name type="scientific">Marinibactrum halimedae</name>
    <dbReference type="NCBI Taxonomy" id="1444977"/>
    <lineage>
        <taxon>Bacteria</taxon>
        <taxon>Pseudomonadati</taxon>
        <taxon>Pseudomonadota</taxon>
        <taxon>Gammaproteobacteria</taxon>
        <taxon>Cellvibrionales</taxon>
        <taxon>Cellvibrionaceae</taxon>
        <taxon>Marinibactrum</taxon>
    </lineage>
</organism>
<dbReference type="GO" id="GO:0019878">
    <property type="term" value="P:lysine biosynthetic process via aminoadipic acid"/>
    <property type="evidence" value="ECO:0007669"/>
    <property type="project" value="TreeGrafter"/>
</dbReference>
<gene>
    <name evidence="5" type="ORF">GCM10007877_09350</name>
</gene>
<evidence type="ECO:0000313" key="6">
    <source>
        <dbReference type="Proteomes" id="UP001156870"/>
    </source>
</evidence>
<sequence>MNTEYSQSPFNEPHVYLCFYESHDDSYNITARQNDHLQWLNKEEHERWARFKHLDAQQQYLLGKVIVRQRLSERLNLPNHKIEFEIGPHGRPNLKGIPVDFNISHTKGLVAVTIGTQGRLGVDVERTARRGNPLDIADHYFHPSEVNAVNVDPQENQQLQRFFEFWTLKEAYIKALGKGLQKSLQSFYFNLSSRCGKTNAPGAINLFDNDVDNHHEFNAQLFRFPITATPSVQNEGKSGMNSKMTTQAPTLATAPTASSFEESFYLSWMQCAQPNESIPPQTPRFFNVCNDDTLKAMQYTPTAEAIQQRIQPM</sequence>
<dbReference type="InterPro" id="IPR050559">
    <property type="entry name" value="P-Pant_transferase_sf"/>
</dbReference>
<dbReference type="InterPro" id="IPR055066">
    <property type="entry name" value="AASDHPPT_N"/>
</dbReference>
<proteinExistence type="inferred from homology"/>
<accession>A0AA37WMJ1</accession>
<dbReference type="GO" id="GO:0000287">
    <property type="term" value="F:magnesium ion binding"/>
    <property type="evidence" value="ECO:0007669"/>
    <property type="project" value="InterPro"/>
</dbReference>
<dbReference type="InterPro" id="IPR037143">
    <property type="entry name" value="4-PPantetheinyl_Trfase_dom_sf"/>
</dbReference>
<dbReference type="AlphaFoldDB" id="A0AA37WMJ1"/>
<evidence type="ECO:0000256" key="1">
    <source>
        <dbReference type="ARBA" id="ARBA00010990"/>
    </source>
</evidence>
<reference evidence="5 6" key="1">
    <citation type="journal article" date="2014" name="Int. J. Syst. Evol. Microbiol.">
        <title>Complete genome sequence of Corynebacterium casei LMG S-19264T (=DSM 44701T), isolated from a smear-ripened cheese.</title>
        <authorList>
            <consortium name="US DOE Joint Genome Institute (JGI-PGF)"/>
            <person name="Walter F."/>
            <person name="Albersmeier A."/>
            <person name="Kalinowski J."/>
            <person name="Ruckert C."/>
        </authorList>
    </citation>
    <scope>NUCLEOTIDE SEQUENCE [LARGE SCALE GENOMIC DNA]</scope>
    <source>
        <strain evidence="5 6">NBRC 110095</strain>
    </source>
</reference>
<dbReference type="Proteomes" id="UP001156870">
    <property type="component" value="Unassembled WGS sequence"/>
</dbReference>
<feature type="domain" description="4'-phosphopantetheinyl transferase" evidence="3">
    <location>
        <begin position="120"/>
        <end position="198"/>
    </location>
</feature>
<dbReference type="Gene3D" id="3.90.470.20">
    <property type="entry name" value="4'-phosphopantetheinyl transferase domain"/>
    <property type="match status" value="1"/>
</dbReference>
<dbReference type="GO" id="GO:0005829">
    <property type="term" value="C:cytosol"/>
    <property type="evidence" value="ECO:0007669"/>
    <property type="project" value="TreeGrafter"/>
</dbReference>
<evidence type="ECO:0000256" key="2">
    <source>
        <dbReference type="ARBA" id="ARBA00022679"/>
    </source>
</evidence>